<evidence type="ECO:0000313" key="1">
    <source>
        <dbReference type="EMBL" id="PIZ46272.1"/>
    </source>
</evidence>
<dbReference type="EMBL" id="PFNL01000107">
    <property type="protein sequence ID" value="PIZ46272.1"/>
    <property type="molecule type" value="Genomic_DNA"/>
</dbReference>
<organism evidence="1 2">
    <name type="scientific">candidate division WWE3 bacterium CG_4_10_14_0_2_um_filter_41_14</name>
    <dbReference type="NCBI Taxonomy" id="1975072"/>
    <lineage>
        <taxon>Bacteria</taxon>
        <taxon>Katanobacteria</taxon>
    </lineage>
</organism>
<comment type="caution">
    <text evidence="1">The sequence shown here is derived from an EMBL/GenBank/DDBJ whole genome shotgun (WGS) entry which is preliminary data.</text>
</comment>
<gene>
    <name evidence="1" type="ORF">COY32_03590</name>
</gene>
<proteinExistence type="predicted"/>
<accession>A0A2M7TIP3</accession>
<feature type="non-terminal residue" evidence="1">
    <location>
        <position position="276"/>
    </location>
</feature>
<evidence type="ECO:0000313" key="2">
    <source>
        <dbReference type="Proteomes" id="UP000228920"/>
    </source>
</evidence>
<dbReference type="AlphaFoldDB" id="A0A2M7TIP3"/>
<protein>
    <submittedName>
        <fullName evidence="1">Uncharacterized protein</fullName>
    </submittedName>
</protein>
<dbReference type="Proteomes" id="UP000228920">
    <property type="component" value="Unassembled WGS sequence"/>
</dbReference>
<name>A0A2M7TIP3_UNCKA</name>
<reference evidence="2" key="1">
    <citation type="submission" date="2017-09" db="EMBL/GenBank/DDBJ databases">
        <title>Depth-based differentiation of microbial function through sediment-hosted aquifers and enrichment of novel symbionts in the deep terrestrial subsurface.</title>
        <authorList>
            <person name="Probst A.J."/>
            <person name="Ladd B."/>
            <person name="Jarett J.K."/>
            <person name="Geller-Mcgrath D.E."/>
            <person name="Sieber C.M.K."/>
            <person name="Emerson J.B."/>
            <person name="Anantharaman K."/>
            <person name="Thomas B.C."/>
            <person name="Malmstrom R."/>
            <person name="Stieglmeier M."/>
            <person name="Klingl A."/>
            <person name="Woyke T."/>
            <person name="Ryan C.M."/>
            <person name="Banfield J.F."/>
        </authorList>
    </citation>
    <scope>NUCLEOTIDE SEQUENCE [LARGE SCALE GENOMIC DNA]</scope>
</reference>
<sequence>MTDRQNAKLDTKMIHTDVIAAAEAGGDLNVINKMVEDGQVPNGYFVEGYDWNEGDLKQAKARLRILCRNAKKAAAEAAEAGETMEAGIELADVVAEEAAPVELADLDQQMLGWVANRRCACCGTHRKAPENAACGACFRAGKYNGETKEAFFAVLKYMTQNPGYVAPELVVEVAEVEAEVAAPAPVPAVDTQAALARERWEGALAEWEATLVKAGEVNVPANWMVDALAKVALAEEAETKSAHNFAAARYREAIAMVEPMIKRREGQIAYAKAKQA</sequence>